<proteinExistence type="predicted"/>
<comment type="caution">
    <text evidence="4">The sequence shown here is derived from an EMBL/GenBank/DDBJ whole genome shotgun (WGS) entry which is preliminary data.</text>
</comment>
<feature type="domain" description="Acyl-CoA oxidase/dehydrogenase middle" evidence="2">
    <location>
        <begin position="127"/>
        <end position="207"/>
    </location>
</feature>
<dbReference type="PANTHER" id="PTHR43292">
    <property type="entry name" value="ACYL-COA DEHYDROGENASE"/>
    <property type="match status" value="1"/>
</dbReference>
<keyword evidence="1" id="KW-0560">Oxidoreductase</keyword>
<dbReference type="InterPro" id="IPR009100">
    <property type="entry name" value="AcylCoA_DH/oxidase_NM_dom_sf"/>
</dbReference>
<dbReference type="RefSeq" id="WP_068040109.1">
    <property type="nucleotide sequence ID" value="NZ_JAAXOO010000002.1"/>
</dbReference>
<dbReference type="Proteomes" id="UP000565715">
    <property type="component" value="Unassembled WGS sequence"/>
</dbReference>
<dbReference type="GO" id="GO:0050660">
    <property type="term" value="F:flavin adenine dinucleotide binding"/>
    <property type="evidence" value="ECO:0007669"/>
    <property type="project" value="InterPro"/>
</dbReference>
<dbReference type="GO" id="GO:0005886">
    <property type="term" value="C:plasma membrane"/>
    <property type="evidence" value="ECO:0007669"/>
    <property type="project" value="TreeGrafter"/>
</dbReference>
<evidence type="ECO:0008006" key="6">
    <source>
        <dbReference type="Google" id="ProtNLM"/>
    </source>
</evidence>
<feature type="domain" description="Acyl-CoA dehydrogenase/oxidase N-terminal" evidence="3">
    <location>
        <begin position="10"/>
        <end position="121"/>
    </location>
</feature>
<dbReference type="InterPro" id="IPR046373">
    <property type="entry name" value="Acyl-CoA_Oxase/DH_mid-dom_sf"/>
</dbReference>
<evidence type="ECO:0000256" key="1">
    <source>
        <dbReference type="ARBA" id="ARBA00023002"/>
    </source>
</evidence>
<dbReference type="InterPro" id="IPR037069">
    <property type="entry name" value="AcylCoA_DH/ox_N_sf"/>
</dbReference>
<dbReference type="PANTHER" id="PTHR43292:SF3">
    <property type="entry name" value="ACYL-COA DEHYDROGENASE FADE29"/>
    <property type="match status" value="1"/>
</dbReference>
<dbReference type="Pfam" id="PF02770">
    <property type="entry name" value="Acyl-CoA_dh_M"/>
    <property type="match status" value="1"/>
</dbReference>
<reference evidence="4 5" key="1">
    <citation type="submission" date="2020-04" db="EMBL/GenBank/DDBJ databases">
        <title>MicrobeNet Type strains.</title>
        <authorList>
            <person name="Nicholson A.C."/>
        </authorList>
    </citation>
    <scope>NUCLEOTIDE SEQUENCE [LARGE SCALE GENOMIC DNA]</scope>
    <source>
        <strain evidence="4 5">DSM 45078</strain>
    </source>
</reference>
<evidence type="ECO:0000313" key="4">
    <source>
        <dbReference type="EMBL" id="NKY33305.1"/>
    </source>
</evidence>
<evidence type="ECO:0000313" key="5">
    <source>
        <dbReference type="Proteomes" id="UP000565715"/>
    </source>
</evidence>
<dbReference type="InterPro" id="IPR052161">
    <property type="entry name" value="Mycobact_Acyl-CoA_DH"/>
</dbReference>
<organism evidence="4 5">
    <name type="scientific">Nocardia speluncae</name>
    <dbReference type="NCBI Taxonomy" id="419477"/>
    <lineage>
        <taxon>Bacteria</taxon>
        <taxon>Bacillati</taxon>
        <taxon>Actinomycetota</taxon>
        <taxon>Actinomycetes</taxon>
        <taxon>Mycobacteriales</taxon>
        <taxon>Nocardiaceae</taxon>
        <taxon>Nocardia</taxon>
    </lineage>
</organism>
<dbReference type="Gene3D" id="1.20.140.10">
    <property type="entry name" value="Butyryl-CoA Dehydrogenase, subunit A, domain 3"/>
    <property type="match status" value="1"/>
</dbReference>
<dbReference type="AlphaFoldDB" id="A0A846XD37"/>
<dbReference type="SUPFAM" id="SSF56645">
    <property type="entry name" value="Acyl-CoA dehydrogenase NM domain-like"/>
    <property type="match status" value="1"/>
</dbReference>
<evidence type="ECO:0000259" key="3">
    <source>
        <dbReference type="Pfam" id="PF02771"/>
    </source>
</evidence>
<gene>
    <name evidence="4" type="ORF">HGA13_09510</name>
</gene>
<dbReference type="PROSITE" id="PS00072">
    <property type="entry name" value="ACYL_COA_DH_1"/>
    <property type="match status" value="1"/>
</dbReference>
<dbReference type="Pfam" id="PF02771">
    <property type="entry name" value="Acyl-CoA_dh_N"/>
    <property type="match status" value="1"/>
</dbReference>
<keyword evidence="5" id="KW-1185">Reference proteome</keyword>
<dbReference type="InterPro" id="IPR006091">
    <property type="entry name" value="Acyl-CoA_Oxase/DH_mid-dom"/>
</dbReference>
<dbReference type="GO" id="GO:0003995">
    <property type="term" value="F:acyl-CoA dehydrogenase activity"/>
    <property type="evidence" value="ECO:0007669"/>
    <property type="project" value="InterPro"/>
</dbReference>
<dbReference type="InterPro" id="IPR013786">
    <property type="entry name" value="AcylCoA_DH/ox_N"/>
</dbReference>
<name>A0A846XD37_9NOCA</name>
<dbReference type="EMBL" id="JAAXOO010000002">
    <property type="protein sequence ID" value="NKY33305.1"/>
    <property type="molecule type" value="Genomic_DNA"/>
</dbReference>
<protein>
    <recommendedName>
        <fullName evidence="6">Alkylation response protein AidB-like acyl-CoA dehydrogenase</fullName>
    </recommendedName>
</protein>
<accession>A0A846XD37</accession>
<dbReference type="Gene3D" id="2.40.110.10">
    <property type="entry name" value="Butyryl-CoA Dehydrogenase, subunit A, domain 2"/>
    <property type="match status" value="1"/>
</dbReference>
<dbReference type="Gene3D" id="1.10.540.10">
    <property type="entry name" value="Acyl-CoA dehydrogenase/oxidase, N-terminal domain"/>
    <property type="match status" value="1"/>
</dbReference>
<evidence type="ECO:0000259" key="2">
    <source>
        <dbReference type="Pfam" id="PF02770"/>
    </source>
</evidence>
<dbReference type="InterPro" id="IPR006089">
    <property type="entry name" value="Acyl-CoA_DH_CS"/>
</dbReference>
<sequence length="385" mass="41358">MSRPLAPDLVAWRAEIREFLAAELPSEQAFNTEFDDAPQQWEIALEFSRKVAAKGWIGLTWPVEYGGAGRSPLENQVLLEELNAADAPMVNSVGIFLAAGTILAAGSDEQKKTLLPAISSMQTLWAEGLTEPEAGSDLGSLRTRAVRDGDDWIITGQKAFTSWGPMSDVLYVAARTSVEARSSGAISIFVVDLDAPGVTLHPMRNFGGGVQSTTYLDRVRVPGDALIGAEGMGWRYIMGAFYASGTVEPIYAAQQARLDALIQHLRGIPGTYDDPVVASGIAELARMVHAQRLLAYEVVGDNVNGRSTPYGGAVQQVVAKEFEPLFARVFDRVLGPGSQLTAASRWAPLGGAPEAWYRQSFANHAGGTSQLKRMVLATRGLGLPR</sequence>